<dbReference type="PROSITE" id="PS50176">
    <property type="entry name" value="ARM_REPEAT"/>
    <property type="match status" value="1"/>
</dbReference>
<dbReference type="EMBL" id="JARKIK010000037">
    <property type="protein sequence ID" value="KAK8739118.1"/>
    <property type="molecule type" value="Genomic_DNA"/>
</dbReference>
<dbReference type="Proteomes" id="UP001445076">
    <property type="component" value="Unassembled WGS sequence"/>
</dbReference>
<name>A0AAW0XIG4_CHEQU</name>
<reference evidence="3 4" key="1">
    <citation type="journal article" date="2024" name="BMC Genomics">
        <title>Genome assembly of redclaw crayfish (Cherax quadricarinatus) provides insights into its immune adaptation and hypoxia tolerance.</title>
        <authorList>
            <person name="Liu Z."/>
            <person name="Zheng J."/>
            <person name="Li H."/>
            <person name="Fang K."/>
            <person name="Wang S."/>
            <person name="He J."/>
            <person name="Zhou D."/>
            <person name="Weng S."/>
            <person name="Chi M."/>
            <person name="Gu Z."/>
            <person name="He J."/>
            <person name="Li F."/>
            <person name="Wang M."/>
        </authorList>
    </citation>
    <scope>NUCLEOTIDE SEQUENCE [LARGE SCALE GENOMIC DNA]</scope>
    <source>
        <strain evidence="3">ZL_2023a</strain>
    </source>
</reference>
<organism evidence="3 4">
    <name type="scientific">Cherax quadricarinatus</name>
    <name type="common">Australian red claw crayfish</name>
    <dbReference type="NCBI Taxonomy" id="27406"/>
    <lineage>
        <taxon>Eukaryota</taxon>
        <taxon>Metazoa</taxon>
        <taxon>Ecdysozoa</taxon>
        <taxon>Arthropoda</taxon>
        <taxon>Crustacea</taxon>
        <taxon>Multicrustacea</taxon>
        <taxon>Malacostraca</taxon>
        <taxon>Eumalacostraca</taxon>
        <taxon>Eucarida</taxon>
        <taxon>Decapoda</taxon>
        <taxon>Pleocyemata</taxon>
        <taxon>Astacidea</taxon>
        <taxon>Parastacoidea</taxon>
        <taxon>Parastacidae</taxon>
        <taxon>Cherax</taxon>
    </lineage>
</organism>
<keyword evidence="4" id="KW-1185">Reference proteome</keyword>
<dbReference type="InterPro" id="IPR016024">
    <property type="entry name" value="ARM-type_fold"/>
</dbReference>
<dbReference type="AlphaFoldDB" id="A0AAW0XIG4"/>
<reference evidence="3" key="2">
    <citation type="submission" date="2024-01" db="EMBL/GenBank/DDBJ databases">
        <authorList>
            <person name="He J."/>
            <person name="Wang M."/>
            <person name="Zheng J."/>
            <person name="Liu Z."/>
        </authorList>
    </citation>
    <scope>NUCLEOTIDE SEQUENCE</scope>
    <source>
        <strain evidence="3">ZL_2023a</strain>
        <tissue evidence="3">Muscle</tissue>
    </source>
</reference>
<evidence type="ECO:0000256" key="2">
    <source>
        <dbReference type="PROSITE-ProRule" id="PRU00259"/>
    </source>
</evidence>
<evidence type="ECO:0008006" key="5">
    <source>
        <dbReference type="Google" id="ProtNLM"/>
    </source>
</evidence>
<keyword evidence="1" id="KW-0677">Repeat</keyword>
<evidence type="ECO:0000313" key="3">
    <source>
        <dbReference type="EMBL" id="KAK8739118.1"/>
    </source>
</evidence>
<evidence type="ECO:0000256" key="1">
    <source>
        <dbReference type="ARBA" id="ARBA00022737"/>
    </source>
</evidence>
<accession>A0AAW0XIG4</accession>
<dbReference type="GO" id="GO:0002244">
    <property type="term" value="P:hematopoietic progenitor cell differentiation"/>
    <property type="evidence" value="ECO:0007669"/>
    <property type="project" value="TreeGrafter"/>
</dbReference>
<dbReference type="SMART" id="SM00185">
    <property type="entry name" value="ARM"/>
    <property type="match status" value="4"/>
</dbReference>
<evidence type="ECO:0000313" key="4">
    <source>
        <dbReference type="Proteomes" id="UP001445076"/>
    </source>
</evidence>
<dbReference type="Gene3D" id="1.25.10.10">
    <property type="entry name" value="Leucine-rich Repeat Variant"/>
    <property type="match status" value="2"/>
</dbReference>
<comment type="caution">
    <text evidence="3">The sequence shown here is derived from an EMBL/GenBank/DDBJ whole genome shotgun (WGS) entry which is preliminary data.</text>
</comment>
<dbReference type="InterPro" id="IPR011989">
    <property type="entry name" value="ARM-like"/>
</dbReference>
<protein>
    <recommendedName>
        <fullName evidence="5">Armadillo repeat-containing protein 6</fullName>
    </recommendedName>
</protein>
<gene>
    <name evidence="3" type="ORF">OTU49_003490</name>
</gene>
<dbReference type="SUPFAM" id="SSF48371">
    <property type="entry name" value="ARM repeat"/>
    <property type="match status" value="1"/>
</dbReference>
<dbReference type="PANTHER" id="PTHR22895:SF0">
    <property type="entry name" value="ARMADILLO REPEAT-CONTAINING PROTEIN 6"/>
    <property type="match status" value="1"/>
</dbReference>
<feature type="repeat" description="ARM" evidence="2">
    <location>
        <begin position="195"/>
        <end position="229"/>
    </location>
</feature>
<dbReference type="InterPro" id="IPR000225">
    <property type="entry name" value="Armadillo"/>
</dbReference>
<dbReference type="EMBL" id="JARKIK010000037">
    <property type="protein sequence ID" value="KAK8739117.1"/>
    <property type="molecule type" value="Genomic_DNA"/>
</dbReference>
<dbReference type="PANTHER" id="PTHR22895">
    <property type="entry name" value="ARMADILLO REPEAT-CONTAINING PROTEIN 6"/>
    <property type="match status" value="1"/>
</dbReference>
<proteinExistence type="predicted"/>
<sequence>MAKIISQGTFDSVVLENVREFDMPLEEAINDAVKEFESQGVLLGIIVKNMRLNEDKTSVIHDILIALNKLRCGAEGSPVLEDIKEPLAMFSIQCKVSVAHRVLANNHGAYEVLLKLLKNVQRDPAMLGPSLKAMVTLTESNPDILTDEGIEFLVQLIEEWKCRSDDPTIPEYLACWSIESCVKHEDNRQNLVAAGALSSLVSLLHANKSNSRVIKTTCKALRAYTLDDDIRQEFGKAHEHARILVEEYSMISVCLEMLKDWLHESDTASELLYLVGKLCVRAEYCQEAVNHGALAAINDVLLSFPNHPILNKQTISLLKAMVGNDKVKEEAMKSGIGQLVIAAMINHQSIPSVCEEGCGALSMLSLRVPAHAKQLVQAGGGQAVIQAMKTHPQNKQVQKLGCMAIRNMASRTQENRQLFVEYGAEEVIQTALKNHGDAVKDMAKAALRDLALKVELVEQWRGTGHEISR</sequence>